<reference evidence="2 3" key="1">
    <citation type="journal article" date="2014" name="PLoS Genet.">
        <title>The Genome of Spironucleus salmonicida Highlights a Fish Pathogen Adapted to Fluctuating Environments.</title>
        <authorList>
            <person name="Xu F."/>
            <person name="Jerlstrom-Hultqvist J."/>
            <person name="Einarsson E."/>
            <person name="Astvaldsson A."/>
            <person name="Svard S.G."/>
            <person name="Andersson J.O."/>
        </authorList>
    </citation>
    <scope>NUCLEOTIDE SEQUENCE</scope>
    <source>
        <strain evidence="3">ATCC 50377</strain>
    </source>
</reference>
<dbReference type="VEuPathDB" id="GiardiaDB:SS50377_25739"/>
<dbReference type="AlphaFoldDB" id="V6M2S6"/>
<dbReference type="Proteomes" id="UP000018208">
    <property type="component" value="Unassembled WGS sequence"/>
</dbReference>
<accession>V6M2S6</accession>
<protein>
    <submittedName>
        <fullName evidence="2">Biotin-requiring enzyme</fullName>
    </submittedName>
</protein>
<evidence type="ECO:0000313" key="3">
    <source>
        <dbReference type="EMBL" id="KAH0571551.1"/>
    </source>
</evidence>
<reference evidence="3" key="2">
    <citation type="submission" date="2020-12" db="EMBL/GenBank/DDBJ databases">
        <title>New Spironucleus salmonicida genome in near-complete chromosomes.</title>
        <authorList>
            <person name="Xu F."/>
            <person name="Kurt Z."/>
            <person name="Jimenez-Gonzalez A."/>
            <person name="Astvaldsson A."/>
            <person name="Andersson J.O."/>
            <person name="Svard S.G."/>
        </authorList>
    </citation>
    <scope>NUCLEOTIDE SEQUENCE</scope>
    <source>
        <strain evidence="3">ATCC 50377</strain>
    </source>
</reference>
<dbReference type="InterPro" id="IPR011053">
    <property type="entry name" value="Single_hybrid_motif"/>
</dbReference>
<feature type="domain" description="Lipoyl-binding" evidence="1">
    <location>
        <begin position="8"/>
        <end position="64"/>
    </location>
</feature>
<dbReference type="Gene3D" id="2.40.50.100">
    <property type="match status" value="1"/>
</dbReference>
<gene>
    <name evidence="2" type="ORF">SS50377_12362</name>
    <name evidence="3" type="ORF">SS50377_25739</name>
</gene>
<sequence>MPPKQLIIIKCSIIKGDKVELGARLFRIVSSKLEIVVSAKQCGILKEIHVAAGQRVVPGCLLGRLE</sequence>
<keyword evidence="4" id="KW-1185">Reference proteome</keyword>
<dbReference type="SUPFAM" id="SSF51230">
    <property type="entry name" value="Single hybrid motif"/>
    <property type="match status" value="1"/>
</dbReference>
<dbReference type="Pfam" id="PF00364">
    <property type="entry name" value="Biotin_lipoyl"/>
    <property type="match status" value="1"/>
</dbReference>
<dbReference type="EMBL" id="AUWU02000006">
    <property type="protein sequence ID" value="KAH0571551.1"/>
    <property type="molecule type" value="Genomic_DNA"/>
</dbReference>
<dbReference type="EMBL" id="KI546039">
    <property type="protein sequence ID" value="EST47569.1"/>
    <property type="molecule type" value="Genomic_DNA"/>
</dbReference>
<dbReference type="InterPro" id="IPR000089">
    <property type="entry name" value="Biotin_lipoyl"/>
</dbReference>
<name>V6M2S6_9EUKA</name>
<evidence type="ECO:0000313" key="4">
    <source>
        <dbReference type="Proteomes" id="UP000018208"/>
    </source>
</evidence>
<evidence type="ECO:0000259" key="1">
    <source>
        <dbReference type="Pfam" id="PF00364"/>
    </source>
</evidence>
<proteinExistence type="predicted"/>
<evidence type="ECO:0000313" key="2">
    <source>
        <dbReference type="EMBL" id="EST47569.1"/>
    </source>
</evidence>
<dbReference type="OrthoDB" id="5391403at2759"/>
<organism evidence="2">
    <name type="scientific">Spironucleus salmonicida</name>
    <dbReference type="NCBI Taxonomy" id="348837"/>
    <lineage>
        <taxon>Eukaryota</taxon>
        <taxon>Metamonada</taxon>
        <taxon>Diplomonadida</taxon>
        <taxon>Hexamitidae</taxon>
        <taxon>Hexamitinae</taxon>
        <taxon>Spironucleus</taxon>
    </lineage>
</organism>